<dbReference type="EMBL" id="ML735027">
    <property type="protein sequence ID" value="KAB8201128.1"/>
    <property type="molecule type" value="Genomic_DNA"/>
</dbReference>
<reference evidence="1 2" key="1">
    <citation type="submission" date="2019-04" db="EMBL/GenBank/DDBJ databases">
        <title>Fungal friends and foes A comparative genomics study of 23 Aspergillus species from section Flavi.</title>
        <authorList>
            <consortium name="DOE Joint Genome Institute"/>
            <person name="Kjaerbolling I."/>
            <person name="Vesth T.C."/>
            <person name="Frisvad J.C."/>
            <person name="Nybo J.L."/>
            <person name="Theobald S."/>
            <person name="Kildgaard S."/>
            <person name="Petersen T.I."/>
            <person name="Kuo A."/>
            <person name="Sato A."/>
            <person name="Lyhne E.K."/>
            <person name="Kogle M.E."/>
            <person name="Wiebenga A."/>
            <person name="Kun R.S."/>
            <person name="Lubbers R.J."/>
            <person name="Makela M.R."/>
            <person name="Barry K."/>
            <person name="Chovatia M."/>
            <person name="Clum A."/>
            <person name="Daum C."/>
            <person name="Haridas S."/>
            <person name="He G."/>
            <person name="LaButti K."/>
            <person name="Lipzen A."/>
            <person name="Mondo S."/>
            <person name="Pangilinan J."/>
            <person name="Riley R."/>
            <person name="Salamov A."/>
            <person name="Simmons B.A."/>
            <person name="Magnuson J.K."/>
            <person name="Henrissat B."/>
            <person name="Mortensen U.H."/>
            <person name="Larsen T.O."/>
            <person name="De vries R.P."/>
            <person name="Grigoriev I.V."/>
            <person name="Machida M."/>
            <person name="Baker S.E."/>
            <person name="Andersen M.R."/>
        </authorList>
    </citation>
    <scope>NUCLEOTIDE SEQUENCE [LARGE SCALE GENOMIC DNA]</scope>
    <source>
        <strain evidence="1 2">CBS 117618</strain>
    </source>
</reference>
<keyword evidence="2" id="KW-1185">Reference proteome</keyword>
<accession>A0A5N6D7W9</accession>
<evidence type="ECO:0000313" key="2">
    <source>
        <dbReference type="Proteomes" id="UP000326532"/>
    </source>
</evidence>
<protein>
    <submittedName>
        <fullName evidence="1">Uncharacterized protein</fullName>
    </submittedName>
</protein>
<sequence length="75" mass="8516">MSSSPPVPRRRHPAPRAWLTESLPILEIGTFFLIIGSCTRSKGNKKKGGGCLTKTWKNFGSNDLIRMLLKRWYVN</sequence>
<gene>
    <name evidence="1" type="ORF">BDV34DRAFT_203425</name>
</gene>
<proteinExistence type="predicted"/>
<dbReference type="AlphaFoldDB" id="A0A5N6D7W9"/>
<evidence type="ECO:0000313" key="1">
    <source>
        <dbReference type="EMBL" id="KAB8201128.1"/>
    </source>
</evidence>
<dbReference type="VEuPathDB" id="FungiDB:BDV34DRAFT_203425"/>
<organism evidence="1 2">
    <name type="scientific">Aspergillus parasiticus</name>
    <dbReference type="NCBI Taxonomy" id="5067"/>
    <lineage>
        <taxon>Eukaryota</taxon>
        <taxon>Fungi</taxon>
        <taxon>Dikarya</taxon>
        <taxon>Ascomycota</taxon>
        <taxon>Pezizomycotina</taxon>
        <taxon>Eurotiomycetes</taxon>
        <taxon>Eurotiomycetidae</taxon>
        <taxon>Eurotiales</taxon>
        <taxon>Aspergillaceae</taxon>
        <taxon>Aspergillus</taxon>
        <taxon>Aspergillus subgen. Circumdati</taxon>
    </lineage>
</organism>
<feature type="non-terminal residue" evidence="1">
    <location>
        <position position="75"/>
    </location>
</feature>
<name>A0A5N6D7W9_ASPPA</name>
<dbReference type="Proteomes" id="UP000326532">
    <property type="component" value="Unassembled WGS sequence"/>
</dbReference>